<dbReference type="EMBL" id="JHEG02000019">
    <property type="protein sequence ID" value="KIE13282.1"/>
    <property type="molecule type" value="Genomic_DNA"/>
</dbReference>
<dbReference type="CDD" id="cd00143">
    <property type="entry name" value="PP2Cc"/>
    <property type="match status" value="1"/>
</dbReference>
<evidence type="ECO:0000259" key="1">
    <source>
        <dbReference type="PROSITE" id="PS51746"/>
    </source>
</evidence>
<dbReference type="InterPro" id="IPR015655">
    <property type="entry name" value="PP2C"/>
</dbReference>
<evidence type="ECO:0000313" key="2">
    <source>
        <dbReference type="EMBL" id="KAF3887734.1"/>
    </source>
</evidence>
<dbReference type="Pfam" id="PF13672">
    <property type="entry name" value="PP2C_2"/>
    <property type="match status" value="1"/>
</dbReference>
<dbReference type="InterPro" id="IPR001932">
    <property type="entry name" value="PPM-type_phosphatase-like_dom"/>
</dbReference>
<dbReference type="STRING" id="1479485.DA73_0207920"/>
<dbReference type="AlphaFoldDB" id="A0A0C1NEP1"/>
<evidence type="ECO:0000313" key="4">
    <source>
        <dbReference type="Proteomes" id="UP000029738"/>
    </source>
</evidence>
<keyword evidence="4" id="KW-1185">Reference proteome</keyword>
<dbReference type="PROSITE" id="PS51746">
    <property type="entry name" value="PPM_2"/>
    <property type="match status" value="1"/>
</dbReference>
<gene>
    <name evidence="3" type="ORF">DA73_0207920</name>
    <name evidence="2" type="ORF">DA73_0400021225</name>
</gene>
<dbReference type="EMBL" id="JHEG04000001">
    <property type="protein sequence ID" value="KAF3887734.1"/>
    <property type="molecule type" value="Genomic_DNA"/>
</dbReference>
<dbReference type="SMART" id="SM00331">
    <property type="entry name" value="PP2C_SIG"/>
    <property type="match status" value="1"/>
</dbReference>
<dbReference type="SUPFAM" id="SSF81606">
    <property type="entry name" value="PP2C-like"/>
    <property type="match status" value="1"/>
</dbReference>
<dbReference type="Proteomes" id="UP000029738">
    <property type="component" value="Unassembled WGS sequence"/>
</dbReference>
<comment type="caution">
    <text evidence="3">The sequence shown here is derived from an EMBL/GenBank/DDBJ whole genome shotgun (WGS) entry which is preliminary data.</text>
</comment>
<accession>A0A0C1NEP1</accession>
<sequence length="311" mass="33465">MQCFKCGSKLQVGDRFCEECGTPAIPKATGGCEKCGASVEEIDPDGFCSQCGFRQEIKPTDNFEIVISPNFAGISHRGLKHQRNEDYIACAKVENTNTYILVVCDGVSSSASPDLAAKVAVESACRALERRVGGVDSQQAIKLAIAEAMRAVSEISYSVTTDVDPPSTTIVAAVVVDNTATIAWLGDSRAYWIASDGSRQLTIDHSWFNDVVLSGEMTESEAKQSSQVHAITRWVGADAGHVEPSIVNFEIPGSGYLLLCTDGLWNYTPQVSDLNRLMNSNEDAITLAQKLVEFACLRGGHDNITVAVLSF</sequence>
<name>A0A0C1NEP1_9CYAN</name>
<feature type="domain" description="PPM-type phosphatase" evidence="1">
    <location>
        <begin position="71"/>
        <end position="311"/>
    </location>
</feature>
<dbReference type="GO" id="GO:0004722">
    <property type="term" value="F:protein serine/threonine phosphatase activity"/>
    <property type="evidence" value="ECO:0007669"/>
    <property type="project" value="InterPro"/>
</dbReference>
<organism evidence="3">
    <name type="scientific">Tolypothrix bouteillei VB521301</name>
    <dbReference type="NCBI Taxonomy" id="1479485"/>
    <lineage>
        <taxon>Bacteria</taxon>
        <taxon>Bacillati</taxon>
        <taxon>Cyanobacteriota</taxon>
        <taxon>Cyanophyceae</taxon>
        <taxon>Nostocales</taxon>
        <taxon>Tolypothrichaceae</taxon>
        <taxon>Tolypothrix</taxon>
    </lineage>
</organism>
<dbReference type="RefSeq" id="WP_050045318.1">
    <property type="nucleotide sequence ID" value="NZ_JHEG04000001.1"/>
</dbReference>
<dbReference type="OrthoDB" id="9801841at2"/>
<proteinExistence type="predicted"/>
<protein>
    <submittedName>
        <fullName evidence="3">Serine/threonine protein phosphatase</fullName>
    </submittedName>
    <submittedName>
        <fullName evidence="2">Zinc-ribbon domain-containing protein</fullName>
    </submittedName>
</protein>
<dbReference type="Gene3D" id="3.60.40.10">
    <property type="entry name" value="PPM-type phosphatase domain"/>
    <property type="match status" value="1"/>
</dbReference>
<reference evidence="2" key="2">
    <citation type="submission" date="2019-11" db="EMBL/GenBank/DDBJ databases">
        <title>Improved Assembly of Tolypothrix boutellei genome.</title>
        <authorList>
            <person name="Sarangi A.N."/>
            <person name="Mukherjee M."/>
            <person name="Ghosh S."/>
            <person name="Singh D."/>
            <person name="Das A."/>
            <person name="Kant S."/>
            <person name="Prusty A."/>
            <person name="Tripathy S."/>
        </authorList>
    </citation>
    <scope>NUCLEOTIDE SEQUENCE</scope>
    <source>
        <strain evidence="2">VB521301</strain>
    </source>
</reference>
<dbReference type="SMART" id="SM00332">
    <property type="entry name" value="PP2Cc"/>
    <property type="match status" value="1"/>
</dbReference>
<reference evidence="3" key="1">
    <citation type="journal article" date="2015" name="Genome Announc.">
        <title>Draft Genome Sequence of Tolypothrix boutellei Strain VB521301.</title>
        <authorList>
            <person name="Chandrababunaidu M.M."/>
            <person name="Singh D."/>
            <person name="Sen D."/>
            <person name="Bhan S."/>
            <person name="Das S."/>
            <person name="Gupta A."/>
            <person name="Adhikary S.P."/>
            <person name="Tripathy S."/>
        </authorList>
    </citation>
    <scope>NUCLEOTIDE SEQUENCE</scope>
    <source>
        <strain evidence="3">VB521301</strain>
    </source>
</reference>
<dbReference type="PANTHER" id="PTHR13832">
    <property type="entry name" value="PROTEIN PHOSPHATASE 2C"/>
    <property type="match status" value="1"/>
</dbReference>
<dbReference type="InterPro" id="IPR036457">
    <property type="entry name" value="PPM-type-like_dom_sf"/>
</dbReference>
<dbReference type="PANTHER" id="PTHR13832:SF860">
    <property type="entry name" value="PROTEIN PHOSPHATASE PHPP"/>
    <property type="match status" value="1"/>
</dbReference>
<evidence type="ECO:0000313" key="3">
    <source>
        <dbReference type="EMBL" id="KIE13282.1"/>
    </source>
</evidence>